<keyword evidence="3" id="KW-1185">Reference proteome</keyword>
<name>A0ABP5FNZ5_9MICO</name>
<feature type="transmembrane region" description="Helical" evidence="1">
    <location>
        <begin position="87"/>
        <end position="107"/>
    </location>
</feature>
<proteinExistence type="predicted"/>
<dbReference type="RefSeq" id="WP_343990159.1">
    <property type="nucleotide sequence ID" value="NZ_BAAANB010000014.1"/>
</dbReference>
<evidence type="ECO:0000313" key="3">
    <source>
        <dbReference type="Proteomes" id="UP001501285"/>
    </source>
</evidence>
<protein>
    <recommendedName>
        <fullName evidence="4">Conjugal transfer protein</fullName>
    </recommendedName>
</protein>
<keyword evidence="1" id="KW-0472">Membrane</keyword>
<dbReference type="Proteomes" id="UP001501285">
    <property type="component" value="Unassembled WGS sequence"/>
</dbReference>
<keyword evidence="1" id="KW-1133">Transmembrane helix</keyword>
<evidence type="ECO:0000313" key="2">
    <source>
        <dbReference type="EMBL" id="GAA2028379.1"/>
    </source>
</evidence>
<gene>
    <name evidence="2" type="ORF">GCM10009740_17450</name>
</gene>
<reference evidence="3" key="1">
    <citation type="journal article" date="2019" name="Int. J. Syst. Evol. Microbiol.">
        <title>The Global Catalogue of Microorganisms (GCM) 10K type strain sequencing project: providing services to taxonomists for standard genome sequencing and annotation.</title>
        <authorList>
            <consortium name="The Broad Institute Genomics Platform"/>
            <consortium name="The Broad Institute Genome Sequencing Center for Infectious Disease"/>
            <person name="Wu L."/>
            <person name="Ma J."/>
        </authorList>
    </citation>
    <scope>NUCLEOTIDE SEQUENCE [LARGE SCALE GENOMIC DNA]</scope>
    <source>
        <strain evidence="3">JCM 14283</strain>
    </source>
</reference>
<comment type="caution">
    <text evidence="2">The sequence shown here is derived from an EMBL/GenBank/DDBJ whole genome shotgun (WGS) entry which is preliminary data.</text>
</comment>
<evidence type="ECO:0008006" key="4">
    <source>
        <dbReference type="Google" id="ProtNLM"/>
    </source>
</evidence>
<organism evidence="2 3">
    <name type="scientific">Terrabacter terrae</name>
    <dbReference type="NCBI Taxonomy" id="318434"/>
    <lineage>
        <taxon>Bacteria</taxon>
        <taxon>Bacillati</taxon>
        <taxon>Actinomycetota</taxon>
        <taxon>Actinomycetes</taxon>
        <taxon>Micrococcales</taxon>
        <taxon>Intrasporangiaceae</taxon>
        <taxon>Terrabacter</taxon>
    </lineage>
</organism>
<evidence type="ECO:0000256" key="1">
    <source>
        <dbReference type="SAM" id="Phobius"/>
    </source>
</evidence>
<accession>A0ABP5FNZ5</accession>
<keyword evidence="1" id="KW-0812">Transmembrane</keyword>
<dbReference type="EMBL" id="BAAANB010000014">
    <property type="protein sequence ID" value="GAA2028379.1"/>
    <property type="molecule type" value="Genomic_DNA"/>
</dbReference>
<sequence length="150" mass="15997">MQQSRRSNPYPFTWEIPLMLAVTVLLLLVLGVQAGRAAANLAAGSGVSFPPREAMFTSVPGIIAGDAGAGLPPGVPGGASPAAVRSWVAALELMILLVLCWTGRALWMRWGPHRVHGMASKAEAQGLLGRQRLHRVRAVIRPDLYGKDRA</sequence>